<dbReference type="Pfam" id="PF00581">
    <property type="entry name" value="Rhodanese"/>
    <property type="match status" value="1"/>
</dbReference>
<evidence type="ECO:0000313" key="4">
    <source>
        <dbReference type="Proteomes" id="UP001139409"/>
    </source>
</evidence>
<feature type="signal peptide" evidence="1">
    <location>
        <begin position="1"/>
        <end position="20"/>
    </location>
</feature>
<dbReference type="AlphaFoldDB" id="A0A9X1KUH1"/>
<dbReference type="InterPro" id="IPR036873">
    <property type="entry name" value="Rhodanese-like_dom_sf"/>
</dbReference>
<dbReference type="GO" id="GO:0004792">
    <property type="term" value="F:thiosulfate-cyanide sulfurtransferase activity"/>
    <property type="evidence" value="ECO:0007669"/>
    <property type="project" value="TreeGrafter"/>
</dbReference>
<organism evidence="3 4">
    <name type="scientific">Fulvivirga sedimenti</name>
    <dbReference type="NCBI Taxonomy" id="2879465"/>
    <lineage>
        <taxon>Bacteria</taxon>
        <taxon>Pseudomonadati</taxon>
        <taxon>Bacteroidota</taxon>
        <taxon>Cytophagia</taxon>
        <taxon>Cytophagales</taxon>
        <taxon>Fulvivirgaceae</taxon>
        <taxon>Fulvivirga</taxon>
    </lineage>
</organism>
<dbReference type="InterPro" id="IPR001763">
    <property type="entry name" value="Rhodanese-like_dom"/>
</dbReference>
<protein>
    <submittedName>
        <fullName evidence="3">Rhodanese-like domain-containing protein</fullName>
    </submittedName>
</protein>
<keyword evidence="4" id="KW-1185">Reference proteome</keyword>
<proteinExistence type="predicted"/>
<dbReference type="PANTHER" id="PTHR44086:SF10">
    <property type="entry name" value="THIOSULFATE SULFURTRANSFERASE_RHODANESE-LIKE DOMAIN-CONTAINING PROTEIN 3"/>
    <property type="match status" value="1"/>
</dbReference>
<comment type="caution">
    <text evidence="3">The sequence shown here is derived from an EMBL/GenBank/DDBJ whole genome shotgun (WGS) entry which is preliminary data.</text>
</comment>
<evidence type="ECO:0000313" key="3">
    <source>
        <dbReference type="EMBL" id="MCA6073503.1"/>
    </source>
</evidence>
<feature type="chain" id="PRO_5040991569" evidence="1">
    <location>
        <begin position="21"/>
        <end position="125"/>
    </location>
</feature>
<feature type="domain" description="Rhodanese" evidence="2">
    <location>
        <begin position="39"/>
        <end position="124"/>
    </location>
</feature>
<sequence>MIGKNGFFLLLLLLVSCNTATVQEIQTISTTEMVKLMENEKDLVILDVRTPAETAQGIIPGAIQIDWQDPGFNDKIKSLDTDKPVIVYCASGMRSAQAARALHSAKFSKVYDYSDGYYGWIQARQ</sequence>
<dbReference type="SUPFAM" id="SSF52821">
    <property type="entry name" value="Rhodanese/Cell cycle control phosphatase"/>
    <property type="match status" value="1"/>
</dbReference>
<accession>A0A9X1KUH1</accession>
<evidence type="ECO:0000259" key="2">
    <source>
        <dbReference type="PROSITE" id="PS50206"/>
    </source>
</evidence>
<reference evidence="3" key="1">
    <citation type="submission" date="2021-09" db="EMBL/GenBank/DDBJ databases">
        <title>Fulvivirga sp. isolated from coastal sediment.</title>
        <authorList>
            <person name="Yu H."/>
        </authorList>
    </citation>
    <scope>NUCLEOTIDE SEQUENCE</scope>
    <source>
        <strain evidence="3">1062</strain>
    </source>
</reference>
<evidence type="ECO:0000256" key="1">
    <source>
        <dbReference type="SAM" id="SignalP"/>
    </source>
</evidence>
<dbReference type="PROSITE" id="PS51257">
    <property type="entry name" value="PROKAR_LIPOPROTEIN"/>
    <property type="match status" value="1"/>
</dbReference>
<dbReference type="PANTHER" id="PTHR44086">
    <property type="entry name" value="THIOSULFATE SULFURTRANSFERASE RDL2, MITOCHONDRIAL-RELATED"/>
    <property type="match status" value="1"/>
</dbReference>
<dbReference type="EMBL" id="JAIXNE010000001">
    <property type="protein sequence ID" value="MCA6073503.1"/>
    <property type="molecule type" value="Genomic_DNA"/>
</dbReference>
<dbReference type="SMART" id="SM00450">
    <property type="entry name" value="RHOD"/>
    <property type="match status" value="1"/>
</dbReference>
<dbReference type="Gene3D" id="3.40.250.10">
    <property type="entry name" value="Rhodanese-like domain"/>
    <property type="match status" value="1"/>
</dbReference>
<dbReference type="Proteomes" id="UP001139409">
    <property type="component" value="Unassembled WGS sequence"/>
</dbReference>
<dbReference type="CDD" id="cd00158">
    <property type="entry name" value="RHOD"/>
    <property type="match status" value="1"/>
</dbReference>
<keyword evidence="1" id="KW-0732">Signal</keyword>
<dbReference type="RefSeq" id="WP_225696619.1">
    <property type="nucleotide sequence ID" value="NZ_JAIXNE010000001.1"/>
</dbReference>
<dbReference type="PROSITE" id="PS50206">
    <property type="entry name" value="RHODANESE_3"/>
    <property type="match status" value="1"/>
</dbReference>
<gene>
    <name evidence="3" type="ORF">LDX50_01430</name>
</gene>
<name>A0A9X1KUH1_9BACT</name>